<dbReference type="EMBL" id="BAAAFZ010000026">
    <property type="protein sequence ID" value="GAA0582671.1"/>
    <property type="molecule type" value="Genomic_DNA"/>
</dbReference>
<protein>
    <submittedName>
        <fullName evidence="2">Uncharacterized protein</fullName>
    </submittedName>
</protein>
<gene>
    <name evidence="2" type="ORF">GCM10009416_21350</name>
</gene>
<comment type="caution">
    <text evidence="2">The sequence shown here is derived from an EMBL/GenBank/DDBJ whole genome shotgun (WGS) entry which is preliminary data.</text>
</comment>
<evidence type="ECO:0000256" key="1">
    <source>
        <dbReference type="SAM" id="MobiDB-lite"/>
    </source>
</evidence>
<reference evidence="2 3" key="1">
    <citation type="journal article" date="2019" name="Int. J. Syst. Evol. Microbiol.">
        <title>The Global Catalogue of Microorganisms (GCM) 10K type strain sequencing project: providing services to taxonomists for standard genome sequencing and annotation.</title>
        <authorList>
            <consortium name="The Broad Institute Genomics Platform"/>
            <consortium name="The Broad Institute Genome Sequencing Center for Infectious Disease"/>
            <person name="Wu L."/>
            <person name="Ma J."/>
        </authorList>
    </citation>
    <scope>NUCLEOTIDE SEQUENCE [LARGE SCALE GENOMIC DNA]</scope>
    <source>
        <strain evidence="2 3">JCM 9933</strain>
    </source>
</reference>
<keyword evidence="3" id="KW-1185">Reference proteome</keyword>
<name>A0ABN1F562_9PROT</name>
<evidence type="ECO:0000313" key="3">
    <source>
        <dbReference type="Proteomes" id="UP001501588"/>
    </source>
</evidence>
<evidence type="ECO:0000313" key="2">
    <source>
        <dbReference type="EMBL" id="GAA0582671.1"/>
    </source>
</evidence>
<feature type="compositionally biased region" description="Low complexity" evidence="1">
    <location>
        <begin position="66"/>
        <end position="78"/>
    </location>
</feature>
<sequence length="92" mass="10200">MNLGEPPWSNPETRVPFVDEGNERRRGRSARRSRDRDAQAAQNRRQPREERDRAYMGGGMVGDTRTGAATAPSTGTGADIRPMPMGTTNQTR</sequence>
<organism evidence="2 3">
    <name type="scientific">Craurococcus roseus</name>
    <dbReference type="NCBI Taxonomy" id="77585"/>
    <lineage>
        <taxon>Bacteria</taxon>
        <taxon>Pseudomonadati</taxon>
        <taxon>Pseudomonadota</taxon>
        <taxon>Alphaproteobacteria</taxon>
        <taxon>Acetobacterales</taxon>
        <taxon>Acetobacteraceae</taxon>
        <taxon>Craurococcus</taxon>
    </lineage>
</organism>
<feature type="region of interest" description="Disordered" evidence="1">
    <location>
        <begin position="1"/>
        <end position="92"/>
    </location>
</feature>
<dbReference type="Proteomes" id="UP001501588">
    <property type="component" value="Unassembled WGS sequence"/>
</dbReference>
<accession>A0ABN1F562</accession>
<proteinExistence type="predicted"/>